<organism evidence="11 12">
    <name type="scientific">Candidatus Kaiserbacteria bacterium RIFCSPHIGHO2_01_FULL_46_22</name>
    <dbReference type="NCBI Taxonomy" id="1798475"/>
    <lineage>
        <taxon>Bacteria</taxon>
        <taxon>Candidatus Kaiseribacteriota</taxon>
    </lineage>
</organism>
<dbReference type="GO" id="GO:0000287">
    <property type="term" value="F:magnesium ion binding"/>
    <property type="evidence" value="ECO:0007669"/>
    <property type="project" value="UniProtKB-UniRule"/>
</dbReference>
<keyword evidence="7" id="KW-0460">Magnesium</keyword>
<feature type="binding site" evidence="7">
    <location>
        <position position="484"/>
    </location>
    <ligand>
        <name>Mg(2+)</name>
        <dbReference type="ChEBI" id="CHEBI:18420"/>
    </ligand>
</feature>
<keyword evidence="1 7" id="KW-0240">DNA-directed RNA polymerase</keyword>
<feature type="binding site" evidence="7">
    <location>
        <position position="65"/>
    </location>
    <ligand>
        <name>Zn(2+)</name>
        <dbReference type="ChEBI" id="CHEBI:29105"/>
        <label>1</label>
    </ligand>
</feature>
<feature type="binding site" evidence="7">
    <location>
        <position position="49"/>
    </location>
    <ligand>
        <name>Zn(2+)</name>
        <dbReference type="ChEBI" id="CHEBI:29105"/>
        <label>1</label>
    </ligand>
</feature>
<evidence type="ECO:0000256" key="1">
    <source>
        <dbReference type="ARBA" id="ARBA00022478"/>
    </source>
</evidence>
<dbReference type="InterPro" id="IPR007066">
    <property type="entry name" value="RNA_pol_Rpb1_3"/>
</dbReference>
<dbReference type="PANTHER" id="PTHR19376">
    <property type="entry name" value="DNA-DIRECTED RNA POLYMERASE"/>
    <property type="match status" value="1"/>
</dbReference>
<dbReference type="GO" id="GO:0008270">
    <property type="term" value="F:zinc ion binding"/>
    <property type="evidence" value="ECO:0007669"/>
    <property type="project" value="UniProtKB-UniRule"/>
</dbReference>
<feature type="coiled-coil region" evidence="9">
    <location>
        <begin position="139"/>
        <end position="175"/>
    </location>
</feature>
<accession>A0A1F6BYJ6</accession>
<dbReference type="InterPro" id="IPR007083">
    <property type="entry name" value="RNA_pol_Rpb1_4"/>
</dbReference>
<proteinExistence type="inferred from homology"/>
<feature type="binding site" evidence="7">
    <location>
        <position position="898"/>
    </location>
    <ligand>
        <name>Zn(2+)</name>
        <dbReference type="ChEBI" id="CHEBI:29105"/>
        <label>2</label>
    </ligand>
</feature>
<dbReference type="GO" id="GO:0003677">
    <property type="term" value="F:DNA binding"/>
    <property type="evidence" value="ECO:0007669"/>
    <property type="project" value="UniProtKB-UniRule"/>
</dbReference>
<comment type="caution">
    <text evidence="11">The sequence shown here is derived from an EMBL/GenBank/DDBJ whole genome shotgun (WGS) entry which is preliminary data.</text>
</comment>
<dbReference type="Gene3D" id="1.10.40.90">
    <property type="match status" value="1"/>
</dbReference>
<evidence type="ECO:0000259" key="10">
    <source>
        <dbReference type="SMART" id="SM00663"/>
    </source>
</evidence>
<dbReference type="Gene3D" id="2.40.50.100">
    <property type="match status" value="1"/>
</dbReference>
<feature type="binding site" evidence="7">
    <location>
        <position position="47"/>
    </location>
    <ligand>
        <name>Zn(2+)</name>
        <dbReference type="ChEBI" id="CHEBI:29105"/>
        <label>1</label>
    </ligand>
</feature>
<keyword evidence="4 7" id="KW-0479">Metal-binding</keyword>
<keyword evidence="7" id="KW-0862">Zinc</keyword>
<evidence type="ECO:0000256" key="6">
    <source>
        <dbReference type="ARBA" id="ARBA00048552"/>
    </source>
</evidence>
<keyword evidence="2 7" id="KW-0808">Transferase</keyword>
<comment type="catalytic activity">
    <reaction evidence="6 7 8">
        <text>RNA(n) + a ribonucleoside 5'-triphosphate = RNA(n+1) + diphosphate</text>
        <dbReference type="Rhea" id="RHEA:21248"/>
        <dbReference type="Rhea" id="RHEA-COMP:14527"/>
        <dbReference type="Rhea" id="RHEA-COMP:17342"/>
        <dbReference type="ChEBI" id="CHEBI:33019"/>
        <dbReference type="ChEBI" id="CHEBI:61557"/>
        <dbReference type="ChEBI" id="CHEBI:140395"/>
        <dbReference type="EC" id="2.7.7.6"/>
    </reaction>
</comment>
<keyword evidence="5 7" id="KW-0804">Transcription</keyword>
<feature type="binding site" evidence="7">
    <location>
        <position position="482"/>
    </location>
    <ligand>
        <name>Mg(2+)</name>
        <dbReference type="ChEBI" id="CHEBI:18420"/>
    </ligand>
</feature>
<feature type="binding site" evidence="7">
    <location>
        <position position="62"/>
    </location>
    <ligand>
        <name>Zn(2+)</name>
        <dbReference type="ChEBI" id="CHEBI:29105"/>
        <label>1</label>
    </ligand>
</feature>
<dbReference type="InterPro" id="IPR044893">
    <property type="entry name" value="RNA_pol_Rpb1_clamp_domain"/>
</dbReference>
<dbReference type="InterPro" id="IPR007081">
    <property type="entry name" value="RNA_pol_Rpb1_5"/>
</dbReference>
<dbReference type="Proteomes" id="UP000176322">
    <property type="component" value="Unassembled WGS sequence"/>
</dbReference>
<dbReference type="Pfam" id="PF00623">
    <property type="entry name" value="RNA_pol_Rpb1_2"/>
    <property type="match status" value="1"/>
</dbReference>
<feature type="binding site" evidence="7">
    <location>
        <position position="486"/>
    </location>
    <ligand>
        <name>Mg(2+)</name>
        <dbReference type="ChEBI" id="CHEBI:18420"/>
    </ligand>
</feature>
<reference evidence="11 12" key="1">
    <citation type="journal article" date="2016" name="Nat. Commun.">
        <title>Thousands of microbial genomes shed light on interconnected biogeochemical processes in an aquifer system.</title>
        <authorList>
            <person name="Anantharaman K."/>
            <person name="Brown C.T."/>
            <person name="Hug L.A."/>
            <person name="Sharon I."/>
            <person name="Castelle C.J."/>
            <person name="Probst A.J."/>
            <person name="Thomas B.C."/>
            <person name="Singh A."/>
            <person name="Wilkins M.J."/>
            <person name="Karaoz U."/>
            <person name="Brodie E.L."/>
            <person name="Williams K.H."/>
            <person name="Hubbard S.S."/>
            <person name="Banfield J.F."/>
        </authorList>
    </citation>
    <scope>NUCLEOTIDE SEQUENCE [LARGE SCALE GENOMIC DNA]</scope>
</reference>
<dbReference type="HAMAP" id="MF_01322">
    <property type="entry name" value="RNApol_bact_RpoC"/>
    <property type="match status" value="1"/>
</dbReference>
<dbReference type="Pfam" id="PF05000">
    <property type="entry name" value="RNA_pol_Rpb1_4"/>
    <property type="match status" value="1"/>
</dbReference>
<evidence type="ECO:0000256" key="5">
    <source>
        <dbReference type="ARBA" id="ARBA00023163"/>
    </source>
</evidence>
<dbReference type="SUPFAM" id="SSF64484">
    <property type="entry name" value="beta and beta-prime subunits of DNA dependent RNA-polymerase"/>
    <property type="match status" value="1"/>
</dbReference>
<dbReference type="NCBIfam" id="TIGR02386">
    <property type="entry name" value="rpoC_TIGR"/>
    <property type="match status" value="1"/>
</dbReference>
<evidence type="ECO:0000256" key="9">
    <source>
        <dbReference type="SAM" id="Coils"/>
    </source>
</evidence>
<feature type="domain" description="RNA polymerase N-terminal" evidence="10">
    <location>
        <begin position="252"/>
        <end position="537"/>
    </location>
</feature>
<dbReference type="Pfam" id="PF04998">
    <property type="entry name" value="RNA_pol_Rpb1_5"/>
    <property type="match status" value="1"/>
</dbReference>
<comment type="subunit">
    <text evidence="7">The RNAP catalytic core consists of 2 alpha, 1 beta, 1 beta' and 1 omega subunit. When a sigma factor is associated with the core the holoenzyme is formed, which can initiate transcription.</text>
</comment>
<evidence type="ECO:0000256" key="4">
    <source>
        <dbReference type="ARBA" id="ARBA00022723"/>
    </source>
</evidence>
<comment type="function">
    <text evidence="7 8">DNA-dependent RNA polymerase catalyzes the transcription of DNA into RNA using the four ribonucleoside triphosphates as substrates.</text>
</comment>
<feature type="coiled-coil region" evidence="9">
    <location>
        <begin position="205"/>
        <end position="232"/>
    </location>
</feature>
<dbReference type="Gene3D" id="4.10.860.120">
    <property type="entry name" value="RNA polymerase II, clamp domain"/>
    <property type="match status" value="1"/>
</dbReference>
<comment type="similarity">
    <text evidence="7 8">Belongs to the RNA polymerase beta' chain family.</text>
</comment>
<evidence type="ECO:0000256" key="8">
    <source>
        <dbReference type="RuleBase" id="RU004279"/>
    </source>
</evidence>
<comment type="cofactor">
    <cofactor evidence="7">
        <name>Mg(2+)</name>
        <dbReference type="ChEBI" id="CHEBI:18420"/>
    </cofactor>
    <text evidence="7">Binds 1 Mg(2+) ion per subunit.</text>
</comment>
<evidence type="ECO:0000256" key="2">
    <source>
        <dbReference type="ARBA" id="ARBA00022679"/>
    </source>
</evidence>
<evidence type="ECO:0000256" key="3">
    <source>
        <dbReference type="ARBA" id="ARBA00022695"/>
    </source>
</evidence>
<dbReference type="Pfam" id="PF04983">
    <property type="entry name" value="RNA_pol_Rpb1_3"/>
    <property type="match status" value="1"/>
</dbReference>
<dbReference type="CDD" id="cd02655">
    <property type="entry name" value="RNAP_beta'_C"/>
    <property type="match status" value="1"/>
</dbReference>
<dbReference type="GO" id="GO:0003899">
    <property type="term" value="F:DNA-directed RNA polymerase activity"/>
    <property type="evidence" value="ECO:0007669"/>
    <property type="project" value="UniProtKB-UniRule"/>
</dbReference>
<dbReference type="EC" id="2.7.7.6" evidence="7"/>
<dbReference type="Pfam" id="PF04997">
    <property type="entry name" value="RNA_pol_Rpb1_1"/>
    <property type="match status" value="1"/>
</dbReference>
<dbReference type="Gene3D" id="1.10.274.100">
    <property type="entry name" value="RNA polymerase Rpb1, domain 3"/>
    <property type="match status" value="2"/>
</dbReference>
<dbReference type="InterPro" id="IPR007080">
    <property type="entry name" value="RNA_pol_Rpb1_1"/>
</dbReference>
<dbReference type="InterPro" id="IPR038120">
    <property type="entry name" value="Rpb1_funnel_sf"/>
</dbReference>
<dbReference type="AlphaFoldDB" id="A0A1F6BYJ6"/>
<dbReference type="GO" id="GO:0006351">
    <property type="term" value="P:DNA-templated transcription"/>
    <property type="evidence" value="ECO:0007669"/>
    <property type="project" value="UniProtKB-UniRule"/>
</dbReference>
<dbReference type="InterPro" id="IPR042102">
    <property type="entry name" value="RNA_pol_Rpb1_3_sf"/>
</dbReference>
<dbReference type="SMART" id="SM00663">
    <property type="entry name" value="RPOLA_N"/>
    <property type="match status" value="1"/>
</dbReference>
<comment type="cofactor">
    <cofactor evidence="7">
        <name>Zn(2+)</name>
        <dbReference type="ChEBI" id="CHEBI:29105"/>
    </cofactor>
    <text evidence="7">Binds 2 Zn(2+) ions per subunit.</text>
</comment>
<feature type="binding site" evidence="7">
    <location>
        <position position="895"/>
    </location>
    <ligand>
        <name>Zn(2+)</name>
        <dbReference type="ChEBI" id="CHEBI:29105"/>
        <label>2</label>
    </ligand>
</feature>
<dbReference type="Gene3D" id="1.10.1790.20">
    <property type="match status" value="1"/>
</dbReference>
<evidence type="ECO:0000256" key="7">
    <source>
        <dbReference type="HAMAP-Rule" id="MF_01322"/>
    </source>
</evidence>
<evidence type="ECO:0000313" key="11">
    <source>
        <dbReference type="EMBL" id="OGG42029.1"/>
    </source>
</evidence>
<dbReference type="Gene3D" id="1.10.150.390">
    <property type="match status" value="1"/>
</dbReference>
<dbReference type="GO" id="GO:0000428">
    <property type="term" value="C:DNA-directed RNA polymerase complex"/>
    <property type="evidence" value="ECO:0007669"/>
    <property type="project" value="UniProtKB-KW"/>
</dbReference>
<dbReference type="InterPro" id="IPR012754">
    <property type="entry name" value="DNA-dir_RpoC_beta_prime_bact"/>
</dbReference>
<protein>
    <recommendedName>
        <fullName evidence="7">DNA-directed RNA polymerase subunit beta'</fullName>
        <shortName evidence="7">RNAP subunit beta'</shortName>
        <ecNumber evidence="7">2.7.7.6</ecNumber>
    </recommendedName>
    <alternativeName>
        <fullName evidence="7">RNA polymerase subunit beta'</fullName>
    </alternativeName>
    <alternativeName>
        <fullName evidence="7">Transcriptase subunit beta'</fullName>
    </alternativeName>
</protein>
<name>A0A1F6BYJ6_9BACT</name>
<dbReference type="InterPro" id="IPR000722">
    <property type="entry name" value="RNA_pol_asu"/>
</dbReference>
<sequence>MASPEDVLEWSHGEVTKPETINYRTQRPEKHGLFDERIFGPVEDYECSCKKYRGIRYKGIVCEKCGVEVTRAIVRRERMGHIDLCVPVSHIWFLRGVPSRIALILGISATDIEKVIYFAGYIVTKISESDRSRLLAELAQEFKTKSKELQNESAVAELKERMEEVKKEINSIKQGTVLDENNYHKFSIKYGTLFEAKIGAESVFELFKNINLQELQKRLEEEREKAGALERAKLDKRLGLVRGMLNSGVRPEWMFLTRLPVIPPALRPMVALEGGRHASSDLNDLYRRVINRNNRLKKLIDIMAPDVILRNEKRILQEAVDALIDNSIRHGNSAYSMMSQAQRRPLKSLSDYLKSKQGYFRQNLLGKRVDYSGRSVIVIGPDLDLDQCGLPKHMALELFRPFVISQLLKQELAYNIRGAGRLIEDGVPEVWAILEDIIRDKHVLLNRAPTLHRQGIQAFRPVLIEGNAIQVHPLVCRAFNADFDGDQMAVHVPLSEEAQMEAREIISANKNILKPGSSEPVVSEKLLDMALGAYWMTKIIEGDKGEDKFFSSPNDAINAYDYGLISFRAKIKVLATDTPKYRQYEGKLFETSVGRLLFNSVLPSDYPFINDVVVQKTLFNIIIDIIDDRGTDAVPPIVDKLKKFGFKYATQSGTTWGIDEVVVPKGKPAVIEKARASERDVFTHFGEGLISRDERRRMIVEIWHRAKSEIEGLLPETLDPNGSAFEMWKSGARGSLGQIGQMAGMKGLIVNTRGETLEFPVLSSMKEGMTPIEYFITTHGSRKGLADTALQTAKAGYLTRRLFVVAQDAIITESDCKTKAGTTIGRISASGIEIAFSKAIKGRVLAADAMDNQDNVIFKKGHLLSRRDAIALEDSTCPSVVVRSPMTCATLRGVCQTCYGHDLTTNALVDIGETVGTVAAQAIGEPGTQLTMNTKHAGGAASVGGDVTQGLPRVEEVFEKRQPKIPAVVSKTAGIVTEIRREGREKVIVVAPEKGAKYAKKTSDNLEYEVSYRRVVTVSVGDTIKSGQLMTDGSAHLPDIFKYGTREQTQDYIISEINKIYELQGVTIARKHIELIVKQMMSRVKITDAGGTHFTIGDVIEEWIFVDANQKMKDEGKEQAKSEKLILGITETSLSRKSFLSAASFQNTTRVLINAAVKGNKDNLAGLMENVIIGRLIPAGTGFKGSKKYDMIRTIAQD</sequence>
<dbReference type="PANTHER" id="PTHR19376:SF54">
    <property type="entry name" value="DNA-DIRECTED RNA POLYMERASE SUBUNIT BETA"/>
    <property type="match status" value="1"/>
</dbReference>
<dbReference type="Gene3D" id="1.10.132.30">
    <property type="match status" value="1"/>
</dbReference>
<gene>
    <name evidence="7" type="primary">rpoC</name>
    <name evidence="11" type="ORF">A2837_01670</name>
</gene>
<keyword evidence="9" id="KW-0175">Coiled coil</keyword>
<feature type="binding site" evidence="7">
    <location>
        <position position="888"/>
    </location>
    <ligand>
        <name>Zn(2+)</name>
        <dbReference type="ChEBI" id="CHEBI:29105"/>
        <label>2</label>
    </ligand>
</feature>
<dbReference type="InterPro" id="IPR045867">
    <property type="entry name" value="DNA-dir_RpoC_beta_prime"/>
</dbReference>
<dbReference type="EMBL" id="MFKO01000002">
    <property type="protein sequence ID" value="OGG42029.1"/>
    <property type="molecule type" value="Genomic_DNA"/>
</dbReference>
<keyword evidence="3 7" id="KW-0548">Nucleotidyltransferase</keyword>
<dbReference type="InterPro" id="IPR006592">
    <property type="entry name" value="RNA_pol_N"/>
</dbReference>
<dbReference type="CDD" id="cd01609">
    <property type="entry name" value="RNAP_beta'_N"/>
    <property type="match status" value="1"/>
</dbReference>
<feature type="binding site" evidence="7">
    <location>
        <position position="816"/>
    </location>
    <ligand>
        <name>Zn(2+)</name>
        <dbReference type="ChEBI" id="CHEBI:29105"/>
        <label>2</label>
    </ligand>
</feature>
<dbReference type="STRING" id="1798475.A2837_01670"/>
<dbReference type="Gene3D" id="2.40.40.20">
    <property type="match status" value="1"/>
</dbReference>
<evidence type="ECO:0000313" key="12">
    <source>
        <dbReference type="Proteomes" id="UP000176322"/>
    </source>
</evidence>